<proteinExistence type="predicted"/>
<keyword evidence="9" id="KW-0472">Membrane</keyword>
<gene>
    <name evidence="11" type="ORF">pdam_00005341</name>
</gene>
<dbReference type="PROSITE" id="PS51120">
    <property type="entry name" value="LDLRB"/>
    <property type="match status" value="1"/>
</dbReference>
<keyword evidence="6" id="KW-0325">Glycoprotein</keyword>
<dbReference type="PANTHER" id="PTHR48051">
    <property type="match status" value="1"/>
</dbReference>
<evidence type="ECO:0000259" key="10">
    <source>
        <dbReference type="PROSITE" id="PS50835"/>
    </source>
</evidence>
<evidence type="ECO:0000256" key="2">
    <source>
        <dbReference type="ARBA" id="ARBA00022614"/>
    </source>
</evidence>
<dbReference type="AlphaFoldDB" id="A0A3M6U365"/>
<dbReference type="FunFam" id="3.80.10.10:FF:000193">
    <property type="entry name" value="Leucine-rich repeat-containing protein 40"/>
    <property type="match status" value="1"/>
</dbReference>
<feature type="compositionally biased region" description="Polar residues" evidence="8">
    <location>
        <begin position="1015"/>
        <end position="1024"/>
    </location>
</feature>
<dbReference type="GO" id="GO:0005737">
    <property type="term" value="C:cytoplasm"/>
    <property type="evidence" value="ECO:0007669"/>
    <property type="project" value="TreeGrafter"/>
</dbReference>
<evidence type="ECO:0000256" key="5">
    <source>
        <dbReference type="ARBA" id="ARBA00023157"/>
    </source>
</evidence>
<dbReference type="Gene3D" id="2.60.40.10">
    <property type="entry name" value="Immunoglobulins"/>
    <property type="match status" value="1"/>
</dbReference>
<dbReference type="EMBL" id="RCHS01002320">
    <property type="protein sequence ID" value="RMX47984.1"/>
    <property type="molecule type" value="Genomic_DNA"/>
</dbReference>
<dbReference type="Gene3D" id="3.80.10.10">
    <property type="entry name" value="Ribonuclease Inhibitor"/>
    <property type="match status" value="4"/>
</dbReference>
<dbReference type="FunFam" id="2.120.10.30:FF:000241">
    <property type="entry name" value="Low-density lipoprotein receptor-related protein 6"/>
    <property type="match status" value="1"/>
</dbReference>
<feature type="region of interest" description="Disordered" evidence="8">
    <location>
        <begin position="1"/>
        <end position="21"/>
    </location>
</feature>
<dbReference type="SMART" id="SM00369">
    <property type="entry name" value="LRR_TYP"/>
    <property type="match status" value="14"/>
</dbReference>
<keyword evidence="9" id="KW-1133">Transmembrane helix</keyword>
<evidence type="ECO:0000256" key="1">
    <source>
        <dbReference type="ARBA" id="ARBA00022536"/>
    </source>
</evidence>
<dbReference type="InterPro" id="IPR003598">
    <property type="entry name" value="Ig_sub2"/>
</dbReference>
<evidence type="ECO:0000256" key="7">
    <source>
        <dbReference type="PROSITE-ProRule" id="PRU00461"/>
    </source>
</evidence>
<dbReference type="InterPro" id="IPR036179">
    <property type="entry name" value="Ig-like_dom_sf"/>
</dbReference>
<feature type="repeat" description="LDL-receptor class B" evidence="7">
    <location>
        <begin position="831"/>
        <end position="874"/>
    </location>
</feature>
<name>A0A3M6U365_POCDA</name>
<dbReference type="SMART" id="SM00409">
    <property type="entry name" value="IG"/>
    <property type="match status" value="1"/>
</dbReference>
<dbReference type="Pfam" id="PF13855">
    <property type="entry name" value="LRR_8"/>
    <property type="match status" value="4"/>
</dbReference>
<evidence type="ECO:0000313" key="12">
    <source>
        <dbReference type="Proteomes" id="UP000275408"/>
    </source>
</evidence>
<keyword evidence="4" id="KW-0677">Repeat</keyword>
<dbReference type="SUPFAM" id="SSF63825">
    <property type="entry name" value="YWTD domain"/>
    <property type="match status" value="1"/>
</dbReference>
<dbReference type="InterPro" id="IPR003591">
    <property type="entry name" value="Leu-rich_rpt_typical-subtyp"/>
</dbReference>
<evidence type="ECO:0000256" key="9">
    <source>
        <dbReference type="SAM" id="Phobius"/>
    </source>
</evidence>
<keyword evidence="9" id="KW-0812">Transmembrane</keyword>
<feature type="transmembrane region" description="Helical" evidence="9">
    <location>
        <begin position="1033"/>
        <end position="1054"/>
    </location>
</feature>
<comment type="caution">
    <text evidence="11">The sequence shown here is derived from an EMBL/GenBank/DDBJ whole genome shotgun (WGS) entry which is preliminary data.</text>
</comment>
<dbReference type="Pfam" id="PF13927">
    <property type="entry name" value="Ig_3"/>
    <property type="match status" value="1"/>
</dbReference>
<evidence type="ECO:0000256" key="6">
    <source>
        <dbReference type="ARBA" id="ARBA00023180"/>
    </source>
</evidence>
<feature type="domain" description="Ig-like" evidence="10">
    <location>
        <begin position="564"/>
        <end position="654"/>
    </location>
</feature>
<accession>A0A3M6U365</accession>
<feature type="region of interest" description="Disordered" evidence="8">
    <location>
        <begin position="1005"/>
        <end position="1024"/>
    </location>
</feature>
<dbReference type="Proteomes" id="UP000275408">
    <property type="component" value="Unassembled WGS sequence"/>
</dbReference>
<dbReference type="SUPFAM" id="SSF48726">
    <property type="entry name" value="Immunoglobulin"/>
    <property type="match status" value="1"/>
</dbReference>
<dbReference type="InterPro" id="IPR000033">
    <property type="entry name" value="LDLR_classB_rpt"/>
</dbReference>
<dbReference type="InterPro" id="IPR032675">
    <property type="entry name" value="LRR_dom_sf"/>
</dbReference>
<dbReference type="PROSITE" id="PS51450">
    <property type="entry name" value="LRR"/>
    <property type="match status" value="6"/>
</dbReference>
<feature type="region of interest" description="Disordered" evidence="8">
    <location>
        <begin position="1065"/>
        <end position="1131"/>
    </location>
</feature>
<organism evidence="11 12">
    <name type="scientific">Pocillopora damicornis</name>
    <name type="common">Cauliflower coral</name>
    <name type="synonym">Millepora damicornis</name>
    <dbReference type="NCBI Taxonomy" id="46731"/>
    <lineage>
        <taxon>Eukaryota</taxon>
        <taxon>Metazoa</taxon>
        <taxon>Cnidaria</taxon>
        <taxon>Anthozoa</taxon>
        <taxon>Hexacorallia</taxon>
        <taxon>Scleractinia</taxon>
        <taxon>Astrocoeniina</taxon>
        <taxon>Pocilloporidae</taxon>
        <taxon>Pocillopora</taxon>
    </lineage>
</organism>
<evidence type="ECO:0000256" key="8">
    <source>
        <dbReference type="SAM" id="MobiDB-lite"/>
    </source>
</evidence>
<keyword evidence="3" id="KW-0732">Signal</keyword>
<feature type="non-terminal residue" evidence="11">
    <location>
        <position position="1131"/>
    </location>
</feature>
<evidence type="ECO:0000256" key="4">
    <source>
        <dbReference type="ARBA" id="ARBA00022737"/>
    </source>
</evidence>
<feature type="compositionally biased region" description="Acidic residues" evidence="8">
    <location>
        <begin position="1083"/>
        <end position="1094"/>
    </location>
</feature>
<dbReference type="PRINTS" id="PR00019">
    <property type="entry name" value="LEURICHRPT"/>
</dbReference>
<dbReference type="FunFam" id="3.80.10.10:FF:000116">
    <property type="entry name" value="Leucine-rich repeat-containing protein 40"/>
    <property type="match status" value="1"/>
</dbReference>
<dbReference type="SMART" id="SM00365">
    <property type="entry name" value="LRR_SD22"/>
    <property type="match status" value="8"/>
</dbReference>
<dbReference type="InterPro" id="IPR011042">
    <property type="entry name" value="6-blade_b-propeller_TolB-like"/>
</dbReference>
<dbReference type="SUPFAM" id="SSF57196">
    <property type="entry name" value="EGF/Laminin"/>
    <property type="match status" value="1"/>
</dbReference>
<dbReference type="InterPro" id="IPR050216">
    <property type="entry name" value="LRR_domain-containing"/>
</dbReference>
<dbReference type="Gene3D" id="2.120.10.30">
    <property type="entry name" value="TolB, C-terminal domain"/>
    <property type="match status" value="1"/>
</dbReference>
<keyword evidence="2" id="KW-0433">Leucine-rich repeat</keyword>
<evidence type="ECO:0000313" key="11">
    <source>
        <dbReference type="EMBL" id="RMX47984.1"/>
    </source>
</evidence>
<dbReference type="InterPro" id="IPR001611">
    <property type="entry name" value="Leu-rich_rpt"/>
</dbReference>
<evidence type="ECO:0000256" key="3">
    <source>
        <dbReference type="ARBA" id="ARBA00022729"/>
    </source>
</evidence>
<dbReference type="SMART" id="SM00408">
    <property type="entry name" value="IGc2"/>
    <property type="match status" value="1"/>
</dbReference>
<dbReference type="InterPro" id="IPR013783">
    <property type="entry name" value="Ig-like_fold"/>
</dbReference>
<dbReference type="SUPFAM" id="SSF52058">
    <property type="entry name" value="L domain-like"/>
    <property type="match status" value="2"/>
</dbReference>
<sequence length="1131" mass="125380">MQRRPRNPGFGARQASTQEKTADVAEALLRQARKSGQLNLSNRGLTKVPDKVWRVNLDVPPEAMNVSLDSAEDDKWWEQIDLSKLILASNKLTEVSPEIVQLPALAVLDIHDNCLTSLPDEIGQLVNLKRLNLSHNKLSSLPVSFGNLVSLSSLKLDHNSLTCLGTDLRQMKQLEELDLSENSLSEISPSIGSCQSLRHLNLSQNSLEKLPLEIGNLRALRDMNLSNNKFHELPKELGRLSNLERLDCRHNQLTGVPLLMSCQSLKELYLGNNKINSLNGESFSYVTSLSIFDFRDNRISIIPDEITVLKKLERLDLANNAISGLPYTMGAMEHLKSLVLDGNPLRSLRRDVVMRGTQAILKHLRSRIPEEEKQQDATDAPVTSLPVSTAIPTTSSGLDMHTISSTKTLNYSNKKAVNIPDEVLDAATSAEVTTLNLSKNVLNKVPERLLLLSKSLTDLNVSVNKITSLPSDFGCLTKLSSLDLSNNQLSHLPDSCDRLSSLREINICNNRFSNLPSVLYSLRTLEIILASGNQIQIIDVDSLLSMTALSTLDLQNNNIAQVPPQLGNVTQLRCNLRRNFGKVPSCRVASLNSTVVFPCAPPLGSPPAEVTWYKIGESSSILRNKGRRRVRKGQLVIKGGQVGDSGEYRCVAQNIARRREGPVIKLVVGENVSSALCNKDEPPCINQSLPDCETKRNETFKFEPTLLVGSQDAFFTVDLFNISSRRPIKAENVFSFDFSWEPGQIFWSDRKSIKKLSLHDGISKDTPFLFDDGDSVEGLFVHWVAKKLYWTDGQHNAIYVGDPKSGVKVKVIDNGPDSPTLKSVVVSHSESYIYWTSWAATPIIERARLDGSDREVFINNSVYLPNALAINEADKKLYLAGTDANNYGIIEAVSLDGLNRTVIFNRTGFIPTALDFYQDFLYWSDSKKNAVLRVSHQGGEGTVLINGLRNPIGVKIFHNRKESSATDPCLKDNGRCDQLCLYLPFRERHRCLCEENFFLSENGKHCSEHRPSEGVTESTPTPTSVAHSFQTGILSSVILLLVVVGIVYCVVRVIKKGCPCQRPQDLPRIPRQSTNPDDRTEQGEDLLEITDQTDLENAGSQPPKESSNLIGRDYSREPSGSVAACEDSSQT</sequence>
<dbReference type="InterPro" id="IPR007110">
    <property type="entry name" value="Ig-like_dom"/>
</dbReference>
<feature type="compositionally biased region" description="Polar residues" evidence="8">
    <location>
        <begin position="1098"/>
        <end position="1109"/>
    </location>
</feature>
<keyword evidence="5" id="KW-1015">Disulfide bond</keyword>
<keyword evidence="12" id="KW-1185">Reference proteome</keyword>
<dbReference type="SMART" id="SM00135">
    <property type="entry name" value="LY"/>
    <property type="match status" value="4"/>
</dbReference>
<feature type="region of interest" description="Disordered" evidence="8">
    <location>
        <begin position="367"/>
        <end position="393"/>
    </location>
</feature>
<keyword evidence="1" id="KW-0245">EGF-like domain</keyword>
<dbReference type="InterPro" id="IPR003599">
    <property type="entry name" value="Ig_sub"/>
</dbReference>
<dbReference type="SMART" id="SM00364">
    <property type="entry name" value="LRR_BAC"/>
    <property type="match status" value="11"/>
</dbReference>
<dbReference type="STRING" id="46731.A0A3M6U365"/>
<dbReference type="PANTHER" id="PTHR48051:SF1">
    <property type="entry name" value="RAS SUPPRESSOR PROTEIN 1"/>
    <property type="match status" value="1"/>
</dbReference>
<feature type="compositionally biased region" description="Basic and acidic residues" evidence="8">
    <location>
        <begin position="367"/>
        <end position="376"/>
    </location>
</feature>
<dbReference type="Pfam" id="PF00058">
    <property type="entry name" value="Ldl_recept_b"/>
    <property type="match status" value="1"/>
</dbReference>
<protein>
    <recommendedName>
        <fullName evidence="10">Ig-like domain-containing protein</fullName>
    </recommendedName>
</protein>
<dbReference type="OrthoDB" id="660555at2759"/>
<dbReference type="PROSITE" id="PS50835">
    <property type="entry name" value="IG_LIKE"/>
    <property type="match status" value="1"/>
</dbReference>
<reference evidence="11 12" key="1">
    <citation type="journal article" date="2018" name="Sci. Rep.">
        <title>Comparative analysis of the Pocillopora damicornis genome highlights role of immune system in coral evolution.</title>
        <authorList>
            <person name="Cunning R."/>
            <person name="Bay R.A."/>
            <person name="Gillette P."/>
            <person name="Baker A.C."/>
            <person name="Traylor-Knowles N."/>
        </authorList>
    </citation>
    <scope>NUCLEOTIDE SEQUENCE [LARGE SCALE GENOMIC DNA]</scope>
    <source>
        <strain evidence="11">RSMAS</strain>
        <tissue evidence="11">Whole animal</tissue>
    </source>
</reference>